<evidence type="ECO:0000256" key="7">
    <source>
        <dbReference type="ARBA" id="ARBA00023085"/>
    </source>
</evidence>
<organism evidence="10 11">
    <name type="scientific">Lupinus angustifolius</name>
    <name type="common">Narrow-leaved blue lupine</name>
    <dbReference type="NCBI Taxonomy" id="3871"/>
    <lineage>
        <taxon>Eukaryota</taxon>
        <taxon>Viridiplantae</taxon>
        <taxon>Streptophyta</taxon>
        <taxon>Embryophyta</taxon>
        <taxon>Tracheophyta</taxon>
        <taxon>Spermatophyta</taxon>
        <taxon>Magnoliopsida</taxon>
        <taxon>eudicotyledons</taxon>
        <taxon>Gunneridae</taxon>
        <taxon>Pentapetalae</taxon>
        <taxon>rosids</taxon>
        <taxon>fabids</taxon>
        <taxon>Fabales</taxon>
        <taxon>Fabaceae</taxon>
        <taxon>Papilionoideae</taxon>
        <taxon>50 kb inversion clade</taxon>
        <taxon>genistoids sensu lato</taxon>
        <taxon>core genistoids</taxon>
        <taxon>Genisteae</taxon>
        <taxon>Lupinus</taxon>
    </lineage>
</organism>
<dbReference type="EC" id="3.1.1.11" evidence="4"/>
<dbReference type="PANTHER" id="PTHR31321">
    <property type="entry name" value="ACYL-COA THIOESTER HYDROLASE YBHC-RELATED"/>
    <property type="match status" value="1"/>
</dbReference>
<protein>
    <recommendedName>
        <fullName evidence="4">pectinesterase</fullName>
        <ecNumber evidence="4">3.1.1.11</ecNumber>
    </recommendedName>
</protein>
<feature type="chain" id="PRO_5020032137" description="pectinesterase" evidence="8">
    <location>
        <begin position="27"/>
        <end position="289"/>
    </location>
</feature>
<dbReference type="Gene3D" id="2.160.20.10">
    <property type="entry name" value="Single-stranded right-handed beta-helix, Pectin lyase-like"/>
    <property type="match status" value="1"/>
</dbReference>
<comment type="pathway">
    <text evidence="2">Glycan metabolism; pectin degradation; 2-dehydro-3-deoxy-D-gluconate from pectin: step 1/5.</text>
</comment>
<dbReference type="GO" id="GO:0030599">
    <property type="term" value="F:pectinesterase activity"/>
    <property type="evidence" value="ECO:0007669"/>
    <property type="project" value="UniProtKB-EC"/>
</dbReference>
<feature type="signal peptide" evidence="8">
    <location>
        <begin position="1"/>
        <end position="26"/>
    </location>
</feature>
<comment type="subcellular location">
    <subcellularLocation>
        <location evidence="1">Secreted</location>
        <location evidence="1">Cell wall</location>
    </subcellularLocation>
</comment>
<dbReference type="OrthoDB" id="3366at2759"/>
<evidence type="ECO:0000256" key="1">
    <source>
        <dbReference type="ARBA" id="ARBA00004191"/>
    </source>
</evidence>
<sequence>MGLLLQSIAFSLILFIIISILKLSEAIDCGGMNIASNITVDQHDKGAFQTIQAAIDSIKSFNDQWVKIHINAGTYMEKVGIPEDKPCVFLEGDDMSNTIVTYGDHEQTDSSATFTSIPSNVIVSGVTFKNSYNLGPYSKLSNVTNGTFDDIKPAAAARIYGDKTYLYKCGFWGFQDTLFDQLGRHYFKDCYIQGEVDFIFGYAQSIYENCWINATQGESNSPGYVTAHGRQTSTDPGGFVFLKGYLIGNGKVNLGRAWGPYSRVIFHRMYMSQVVTPQGWDAWDYIGHE</sequence>
<comment type="similarity">
    <text evidence="3">Belongs to the pectinesterase family.</text>
</comment>
<keyword evidence="5" id="KW-0964">Secreted</keyword>
<evidence type="ECO:0000256" key="4">
    <source>
        <dbReference type="ARBA" id="ARBA00013229"/>
    </source>
</evidence>
<keyword evidence="5" id="KW-0134">Cell wall</keyword>
<name>A0A4P1RRT6_LUPAN</name>
<dbReference type="GO" id="GO:0042545">
    <property type="term" value="P:cell wall modification"/>
    <property type="evidence" value="ECO:0007669"/>
    <property type="project" value="InterPro"/>
</dbReference>
<feature type="domain" description="Pectinesterase catalytic" evidence="9">
    <location>
        <begin position="37"/>
        <end position="284"/>
    </location>
</feature>
<dbReference type="InterPro" id="IPR012334">
    <property type="entry name" value="Pectin_lyas_fold"/>
</dbReference>
<dbReference type="AlphaFoldDB" id="A0A4P1RRT6"/>
<evidence type="ECO:0000256" key="3">
    <source>
        <dbReference type="ARBA" id="ARBA00008891"/>
    </source>
</evidence>
<evidence type="ECO:0000256" key="2">
    <source>
        <dbReference type="ARBA" id="ARBA00005184"/>
    </source>
</evidence>
<dbReference type="Pfam" id="PF01095">
    <property type="entry name" value="Pectinesterase"/>
    <property type="match status" value="1"/>
</dbReference>
<evidence type="ECO:0000259" key="9">
    <source>
        <dbReference type="Pfam" id="PF01095"/>
    </source>
</evidence>
<dbReference type="SUPFAM" id="SSF51126">
    <property type="entry name" value="Pectin lyase-like"/>
    <property type="match status" value="1"/>
</dbReference>
<proteinExistence type="inferred from homology"/>
<keyword evidence="7" id="KW-0063">Aspartyl esterase</keyword>
<evidence type="ECO:0000313" key="10">
    <source>
        <dbReference type="EMBL" id="OIW16372.1"/>
    </source>
</evidence>
<gene>
    <name evidence="10" type="ORF">TanjilG_19088</name>
</gene>
<evidence type="ECO:0000256" key="6">
    <source>
        <dbReference type="ARBA" id="ARBA00022801"/>
    </source>
</evidence>
<dbReference type="Proteomes" id="UP000188354">
    <property type="component" value="Chromosome LG02"/>
</dbReference>
<dbReference type="PANTHER" id="PTHR31321:SF120">
    <property type="entry name" value="PECTINESTERASE 52-RELATED"/>
    <property type="match status" value="1"/>
</dbReference>
<dbReference type="GO" id="GO:0045490">
    <property type="term" value="P:pectin catabolic process"/>
    <property type="evidence" value="ECO:0007669"/>
    <property type="project" value="UniProtKB-UniPathway"/>
</dbReference>
<evidence type="ECO:0000256" key="5">
    <source>
        <dbReference type="ARBA" id="ARBA00022512"/>
    </source>
</evidence>
<dbReference type="KEGG" id="lang:109328531"/>
<dbReference type="UniPathway" id="UPA00545">
    <property type="reaction ID" value="UER00823"/>
</dbReference>
<dbReference type="InterPro" id="IPR011050">
    <property type="entry name" value="Pectin_lyase_fold/virulence"/>
</dbReference>
<keyword evidence="11" id="KW-1185">Reference proteome</keyword>
<dbReference type="STRING" id="3871.A0A4P1RRT6"/>
<dbReference type="Gramene" id="OIW16372">
    <property type="protein sequence ID" value="OIW16372"/>
    <property type="gene ID" value="TanjilG_19088"/>
</dbReference>
<keyword evidence="8" id="KW-0732">Signal</keyword>
<reference evidence="10 11" key="1">
    <citation type="journal article" date="2017" name="Plant Biotechnol. J.">
        <title>A comprehensive draft genome sequence for lupin (Lupinus angustifolius), an emerging health food: insights into plant-microbe interactions and legume evolution.</title>
        <authorList>
            <person name="Hane J.K."/>
            <person name="Ming Y."/>
            <person name="Kamphuis L.G."/>
            <person name="Nelson M.N."/>
            <person name="Garg G."/>
            <person name="Atkins C.A."/>
            <person name="Bayer P.E."/>
            <person name="Bravo A."/>
            <person name="Bringans S."/>
            <person name="Cannon S."/>
            <person name="Edwards D."/>
            <person name="Foley R."/>
            <person name="Gao L.L."/>
            <person name="Harrison M.J."/>
            <person name="Huang W."/>
            <person name="Hurgobin B."/>
            <person name="Li S."/>
            <person name="Liu C.W."/>
            <person name="McGrath A."/>
            <person name="Morahan G."/>
            <person name="Murray J."/>
            <person name="Weller J."/>
            <person name="Jian J."/>
            <person name="Singh K.B."/>
        </authorList>
    </citation>
    <scope>NUCLEOTIDE SEQUENCE [LARGE SCALE GENOMIC DNA]</scope>
    <source>
        <strain evidence="11">cv. Tanjil</strain>
        <tissue evidence="10">Whole plant</tissue>
    </source>
</reference>
<keyword evidence="6" id="KW-0378">Hydrolase</keyword>
<evidence type="ECO:0000313" key="11">
    <source>
        <dbReference type="Proteomes" id="UP000188354"/>
    </source>
</evidence>
<dbReference type="EMBL" id="CM007362">
    <property type="protein sequence ID" value="OIW16372.1"/>
    <property type="molecule type" value="Genomic_DNA"/>
</dbReference>
<evidence type="ECO:0000256" key="8">
    <source>
        <dbReference type="SAM" id="SignalP"/>
    </source>
</evidence>
<dbReference type="InterPro" id="IPR000070">
    <property type="entry name" value="Pectinesterase_cat"/>
</dbReference>
<accession>A0A4P1RRT6</accession>